<feature type="non-terminal residue" evidence="3">
    <location>
        <position position="1"/>
    </location>
</feature>
<dbReference type="STRING" id="157652.A0A371FDA2"/>
<organism evidence="3 4">
    <name type="scientific">Mucuna pruriens</name>
    <name type="common">Velvet bean</name>
    <name type="synonym">Dolichos pruriens</name>
    <dbReference type="NCBI Taxonomy" id="157652"/>
    <lineage>
        <taxon>Eukaryota</taxon>
        <taxon>Viridiplantae</taxon>
        <taxon>Streptophyta</taxon>
        <taxon>Embryophyta</taxon>
        <taxon>Tracheophyta</taxon>
        <taxon>Spermatophyta</taxon>
        <taxon>Magnoliopsida</taxon>
        <taxon>eudicotyledons</taxon>
        <taxon>Gunneridae</taxon>
        <taxon>Pentapetalae</taxon>
        <taxon>rosids</taxon>
        <taxon>fabids</taxon>
        <taxon>Fabales</taxon>
        <taxon>Fabaceae</taxon>
        <taxon>Papilionoideae</taxon>
        <taxon>50 kb inversion clade</taxon>
        <taxon>NPAAA clade</taxon>
        <taxon>indigoferoid/millettioid clade</taxon>
        <taxon>Phaseoleae</taxon>
        <taxon>Mucuna</taxon>
    </lineage>
</organism>
<proteinExistence type="predicted"/>
<sequence>MLRYPPKVPVTLPFLLFDFIRTAAIAGDQRPGTYRLVKSYPSRTYSIKDSSSTFLEVGLSNNIETLFLEFI</sequence>
<evidence type="ECO:0000256" key="1">
    <source>
        <dbReference type="ARBA" id="ARBA00022786"/>
    </source>
</evidence>
<evidence type="ECO:0000313" key="4">
    <source>
        <dbReference type="Proteomes" id="UP000257109"/>
    </source>
</evidence>
<reference evidence="3" key="1">
    <citation type="submission" date="2018-05" db="EMBL/GenBank/DDBJ databases">
        <title>Draft genome of Mucuna pruriens seed.</title>
        <authorList>
            <person name="Nnadi N.E."/>
            <person name="Vos R."/>
            <person name="Hasami M.H."/>
            <person name="Devisetty U.K."/>
            <person name="Aguiy J.C."/>
        </authorList>
    </citation>
    <scope>NUCLEOTIDE SEQUENCE [LARGE SCALE GENOMIC DNA]</scope>
    <source>
        <strain evidence="3">JCA_2017</strain>
    </source>
</reference>
<dbReference type="OrthoDB" id="1920064at2759"/>
<dbReference type="EMBL" id="QJKJ01009560">
    <property type="protein sequence ID" value="RDX76282.1"/>
    <property type="molecule type" value="Genomic_DNA"/>
</dbReference>
<dbReference type="Gene3D" id="3.10.20.90">
    <property type="entry name" value="Phosphatidylinositol 3-kinase Catalytic Subunit, Chain A, domain 1"/>
    <property type="match status" value="1"/>
</dbReference>
<keyword evidence="4" id="KW-1185">Reference proteome</keyword>
<accession>A0A371FDA2</accession>
<dbReference type="InterPro" id="IPR029071">
    <property type="entry name" value="Ubiquitin-like_domsf"/>
</dbReference>
<protein>
    <submittedName>
        <fullName evidence="3">Plant UBX domain-containing protein 9</fullName>
    </submittedName>
</protein>
<evidence type="ECO:0000313" key="3">
    <source>
        <dbReference type="EMBL" id="RDX76282.1"/>
    </source>
</evidence>
<keyword evidence="1" id="KW-0833">Ubl conjugation pathway</keyword>
<comment type="caution">
    <text evidence="3">The sequence shown here is derived from an EMBL/GenBank/DDBJ whole genome shotgun (WGS) entry which is preliminary data.</text>
</comment>
<feature type="domain" description="UBX" evidence="2">
    <location>
        <begin position="16"/>
        <end position="69"/>
    </location>
</feature>
<dbReference type="AlphaFoldDB" id="A0A371FDA2"/>
<evidence type="ECO:0000259" key="2">
    <source>
        <dbReference type="Pfam" id="PF00789"/>
    </source>
</evidence>
<dbReference type="Proteomes" id="UP000257109">
    <property type="component" value="Unassembled WGS sequence"/>
</dbReference>
<dbReference type="SUPFAM" id="SSF54236">
    <property type="entry name" value="Ubiquitin-like"/>
    <property type="match status" value="1"/>
</dbReference>
<name>A0A371FDA2_MUCPR</name>
<dbReference type="InterPro" id="IPR001012">
    <property type="entry name" value="UBX_dom"/>
</dbReference>
<dbReference type="Pfam" id="PF00789">
    <property type="entry name" value="UBX"/>
    <property type="match status" value="1"/>
</dbReference>
<gene>
    <name evidence="3" type="primary">PUX9</name>
    <name evidence="3" type="ORF">CR513_43745</name>
</gene>